<dbReference type="SMART" id="SM00014">
    <property type="entry name" value="acidPPc"/>
    <property type="match status" value="1"/>
</dbReference>
<accession>A0A0F7SQ45</accession>
<dbReference type="GO" id="GO:0006487">
    <property type="term" value="P:protein N-linked glycosylation"/>
    <property type="evidence" value="ECO:0007669"/>
    <property type="project" value="UniProtKB-UniRule"/>
</dbReference>
<evidence type="ECO:0000256" key="1">
    <source>
        <dbReference type="ARBA" id="ARBA00022801"/>
    </source>
</evidence>
<dbReference type="GO" id="GO:0008610">
    <property type="term" value="P:lipid biosynthetic process"/>
    <property type="evidence" value="ECO:0007669"/>
    <property type="project" value="TreeGrafter"/>
</dbReference>
<proteinExistence type="inferred from homology"/>
<comment type="similarity">
    <text evidence="2">Belongs to the dolichyldiphosphatase family.</text>
</comment>
<feature type="transmembrane region" description="Helical" evidence="2">
    <location>
        <begin position="98"/>
        <end position="115"/>
    </location>
</feature>
<dbReference type="Pfam" id="PF01569">
    <property type="entry name" value="PAP2"/>
    <property type="match status" value="1"/>
</dbReference>
<keyword evidence="2" id="KW-1133">Transmembrane helix</keyword>
<name>A0A0F7SQ45_PHARH</name>
<evidence type="ECO:0000259" key="3">
    <source>
        <dbReference type="SMART" id="SM00014"/>
    </source>
</evidence>
<dbReference type="PANTHER" id="PTHR11247">
    <property type="entry name" value="PALMITOYL-PROTEIN THIOESTERASE/DOLICHYLDIPHOSPHATASE 1"/>
    <property type="match status" value="1"/>
</dbReference>
<dbReference type="PANTHER" id="PTHR11247:SF1">
    <property type="entry name" value="DOLICHYLDIPHOSPHATASE 1"/>
    <property type="match status" value="1"/>
</dbReference>
<feature type="transmembrane region" description="Helical" evidence="2">
    <location>
        <begin position="127"/>
        <end position="148"/>
    </location>
</feature>
<dbReference type="EC" id="3.6.1.43" evidence="2"/>
<dbReference type="InterPro" id="IPR000326">
    <property type="entry name" value="PAP2/HPO"/>
</dbReference>
<dbReference type="InterPro" id="IPR036938">
    <property type="entry name" value="PAP2/HPO_sf"/>
</dbReference>
<keyword evidence="2" id="KW-0256">Endoplasmic reticulum</keyword>
<protein>
    <recommendedName>
        <fullName evidence="2">Dolichyldiphosphatase</fullName>
        <ecNumber evidence="2">3.6.1.43</ecNumber>
    </recommendedName>
</protein>
<keyword evidence="1 2" id="KW-0378">Hydrolase</keyword>
<comment type="catalytic activity">
    <reaction evidence="2">
        <text>a di-trans,poly-cis-dolichyl diphosphate + H2O = a di-trans,poly-cis-dolichyl phosphate + phosphate + H(+)</text>
        <dbReference type="Rhea" id="RHEA:14385"/>
        <dbReference type="Rhea" id="RHEA-COMP:19498"/>
        <dbReference type="Rhea" id="RHEA-COMP:19506"/>
        <dbReference type="ChEBI" id="CHEBI:15377"/>
        <dbReference type="ChEBI" id="CHEBI:15378"/>
        <dbReference type="ChEBI" id="CHEBI:43474"/>
        <dbReference type="ChEBI" id="CHEBI:57497"/>
        <dbReference type="ChEBI" id="CHEBI:57683"/>
        <dbReference type="EC" id="3.6.1.43"/>
    </reaction>
</comment>
<organism evidence="4">
    <name type="scientific">Phaffia rhodozyma</name>
    <name type="common">Yeast</name>
    <name type="synonym">Xanthophyllomyces dendrorhous</name>
    <dbReference type="NCBI Taxonomy" id="264483"/>
    <lineage>
        <taxon>Eukaryota</taxon>
        <taxon>Fungi</taxon>
        <taxon>Dikarya</taxon>
        <taxon>Basidiomycota</taxon>
        <taxon>Agaricomycotina</taxon>
        <taxon>Tremellomycetes</taxon>
        <taxon>Cystofilobasidiales</taxon>
        <taxon>Mrakiaceae</taxon>
        <taxon>Phaffia</taxon>
    </lineage>
</organism>
<keyword evidence="2" id="KW-0812">Transmembrane</keyword>
<comment type="function">
    <text evidence="2">Required for efficient N-glycosylation. Necessary for maintaining optimal levels of dolichol-linked oligosaccharides. Hydrolyzes dolichyl pyrophosphate at a very high rate and dolichyl monophosphate at a much lower rate. Does not act on phosphatidate.</text>
</comment>
<feature type="transmembrane region" description="Helical" evidence="2">
    <location>
        <begin position="160"/>
        <end position="178"/>
    </location>
</feature>
<comment type="pathway">
    <text evidence="2">Protein modification; protein glycosylation.</text>
</comment>
<evidence type="ECO:0000256" key="2">
    <source>
        <dbReference type="RuleBase" id="RU367078"/>
    </source>
</evidence>
<dbReference type="GO" id="GO:0047874">
    <property type="term" value="F:dolichyldiphosphatase activity"/>
    <property type="evidence" value="ECO:0007669"/>
    <property type="project" value="UniProtKB-UniRule"/>
</dbReference>
<dbReference type="Gene3D" id="1.20.144.10">
    <property type="entry name" value="Phosphatidic acid phosphatase type 2/haloperoxidase"/>
    <property type="match status" value="1"/>
</dbReference>
<keyword evidence="2" id="KW-0472">Membrane</keyword>
<dbReference type="UniPathway" id="UPA00378"/>
<reference evidence="4" key="1">
    <citation type="submission" date="2014-08" db="EMBL/GenBank/DDBJ databases">
        <authorList>
            <person name="Sharma Rahul"/>
            <person name="Thines Marco"/>
        </authorList>
    </citation>
    <scope>NUCLEOTIDE SEQUENCE</scope>
</reference>
<dbReference type="AlphaFoldDB" id="A0A0F7SQ45"/>
<evidence type="ECO:0000313" key="4">
    <source>
        <dbReference type="EMBL" id="CED84322.1"/>
    </source>
</evidence>
<dbReference type="SUPFAM" id="SSF48317">
    <property type="entry name" value="Acid phosphatase/Vanadium-dependent haloperoxidase"/>
    <property type="match status" value="1"/>
</dbReference>
<feature type="transmembrane region" description="Helical" evidence="2">
    <location>
        <begin position="28"/>
        <end position="49"/>
    </location>
</feature>
<feature type="domain" description="Phosphatidic acid phosphatase type 2/haloperoxidase" evidence="3">
    <location>
        <begin position="55"/>
        <end position="176"/>
    </location>
</feature>
<dbReference type="GO" id="GO:0005789">
    <property type="term" value="C:endoplasmic reticulum membrane"/>
    <property type="evidence" value="ECO:0007669"/>
    <property type="project" value="UniProtKB-SubCell"/>
</dbReference>
<dbReference type="EMBL" id="LN483157">
    <property type="protein sequence ID" value="CED84322.1"/>
    <property type="molecule type" value="Genomic_DNA"/>
</dbReference>
<sequence>MLNSTPSSLAVLELSQVTYNPSDPVSHVLAILTLSPIMVIPAYLVAFVFEREATVLNMLAGQLINEAFSWVLKQNIKAERPYANIGSGNASPSSHAQFFGYLFTFLLVVLTQVQTSPKSWTDEQKTLWWWKRLIVLVGTAIWSFLLCFSRWYLYYHTTSQVYFGFFLGVVFALVWASITEVSPRLSPEGLAGISRRWVVHTLLGSWPLKYLEVGDRWEAGKDGWEKFGGRPGGNGSERKED</sequence>
<comment type="subcellular location">
    <subcellularLocation>
        <location evidence="2">Endoplasmic reticulum membrane</location>
        <topology evidence="2">Multi-pass membrane protein</topology>
    </subcellularLocation>
</comment>